<dbReference type="PANTHER" id="PTHR37326:SF1">
    <property type="entry name" value="BLL3975 PROTEIN"/>
    <property type="match status" value="1"/>
</dbReference>
<protein>
    <submittedName>
        <fullName evidence="6">Succinylglutamate desuccinylase/aspartoacylase family protein</fullName>
    </submittedName>
</protein>
<dbReference type="GO" id="GO:0016788">
    <property type="term" value="F:hydrolase activity, acting on ester bonds"/>
    <property type="evidence" value="ECO:0007669"/>
    <property type="project" value="InterPro"/>
</dbReference>
<comment type="cofactor">
    <cofactor evidence="1">
        <name>Zn(2+)</name>
        <dbReference type="ChEBI" id="CHEBI:29105"/>
    </cofactor>
</comment>
<dbReference type="InterPro" id="IPR053138">
    <property type="entry name" value="N-alpha-Ac-DABA_deacetylase"/>
</dbReference>
<dbReference type="PIRSF" id="PIRSF039012">
    <property type="entry name" value="ASP"/>
    <property type="match status" value="1"/>
</dbReference>
<keyword evidence="2" id="KW-0479">Metal-binding</keyword>
<dbReference type="Proteomes" id="UP001378188">
    <property type="component" value="Unassembled WGS sequence"/>
</dbReference>
<dbReference type="EMBL" id="JAZHOF010000008">
    <property type="protein sequence ID" value="MEJ8573526.1"/>
    <property type="molecule type" value="Genomic_DNA"/>
</dbReference>
<dbReference type="PANTHER" id="PTHR37326">
    <property type="entry name" value="BLL3975 PROTEIN"/>
    <property type="match status" value="1"/>
</dbReference>
<sequence length="326" mass="34883">MRTIEVGTAVSDEAGRVRGKLDIGALPDGTPVEIPVEIVRGAEDGPVLWLHGCVHGNEYCGTYIIHELMRSLKPEALKGTVVALPVLNLTAFLKNQRMSPFEQFGGGDLNRCFPGRADGSVTEQIAHAIYTPLKKYATHLVDFHTAFTPDTRWMLYSAPGGEVSDKAETMARAFGYRDTLPSPPDLLVGSAITTAAQDGIPTLIVEAGGIGPAFEMSTVEDAGGRLQNVMRALGMLEGEVTEYGPFNYFTTFAWCCATTAGLFERTVSCGDTVTKGQTIGRYYDLYGKPNGEATAPESGVVLAIHAGALMARGETLIHIGLNPREA</sequence>
<dbReference type="RefSeq" id="WP_340331229.1">
    <property type="nucleotide sequence ID" value="NZ_JAZHOF010000008.1"/>
</dbReference>
<reference evidence="6 7" key="1">
    <citation type="submission" date="2024-02" db="EMBL/GenBank/DDBJ databases">
        <title>Genome analysis and characterization of Microbaculum marinisediminis sp. nov., isolated from marine sediment.</title>
        <authorList>
            <person name="Du Z.-J."/>
            <person name="Ye Y.-Q."/>
            <person name="Zhang Z.-R."/>
            <person name="Yuan S.-M."/>
            <person name="Zhang X.-Y."/>
        </authorList>
    </citation>
    <scope>NUCLEOTIDE SEQUENCE [LARGE SCALE GENOMIC DNA]</scope>
    <source>
        <strain evidence="6 7">SDUM1044001</strain>
    </source>
</reference>
<evidence type="ECO:0000256" key="3">
    <source>
        <dbReference type="ARBA" id="ARBA00022801"/>
    </source>
</evidence>
<accession>A0AAW9RUX6</accession>
<evidence type="ECO:0000256" key="1">
    <source>
        <dbReference type="ARBA" id="ARBA00001947"/>
    </source>
</evidence>
<dbReference type="SUPFAM" id="SSF53187">
    <property type="entry name" value="Zn-dependent exopeptidases"/>
    <property type="match status" value="1"/>
</dbReference>
<evidence type="ECO:0000259" key="5">
    <source>
        <dbReference type="Pfam" id="PF24827"/>
    </source>
</evidence>
<feature type="domain" description="Succinylglutamate desuccinylase/Aspartoacylase catalytic" evidence="5">
    <location>
        <begin position="45"/>
        <end position="213"/>
    </location>
</feature>
<dbReference type="Gene3D" id="3.40.630.10">
    <property type="entry name" value="Zn peptidases"/>
    <property type="match status" value="1"/>
</dbReference>
<evidence type="ECO:0000313" key="6">
    <source>
        <dbReference type="EMBL" id="MEJ8573526.1"/>
    </source>
</evidence>
<keyword evidence="4" id="KW-0862">Zinc</keyword>
<keyword evidence="3" id="KW-0378">Hydrolase</keyword>
<dbReference type="Pfam" id="PF24827">
    <property type="entry name" value="AstE_AspA_cat"/>
    <property type="match status" value="1"/>
</dbReference>
<gene>
    <name evidence="6" type="ORF">V3328_18700</name>
</gene>
<evidence type="ECO:0000256" key="4">
    <source>
        <dbReference type="ARBA" id="ARBA00022833"/>
    </source>
</evidence>
<dbReference type="GO" id="GO:0046872">
    <property type="term" value="F:metal ion binding"/>
    <property type="evidence" value="ECO:0007669"/>
    <property type="project" value="UniProtKB-KW"/>
</dbReference>
<name>A0AAW9RUX6_9HYPH</name>
<proteinExistence type="predicted"/>
<keyword evidence="7" id="KW-1185">Reference proteome</keyword>
<organism evidence="6 7">
    <name type="scientific">Microbaculum marinum</name>
    <dbReference type="NCBI Taxonomy" id="1764581"/>
    <lineage>
        <taxon>Bacteria</taxon>
        <taxon>Pseudomonadati</taxon>
        <taxon>Pseudomonadota</taxon>
        <taxon>Alphaproteobacteria</taxon>
        <taxon>Hyphomicrobiales</taxon>
        <taxon>Tepidamorphaceae</taxon>
        <taxon>Microbaculum</taxon>
    </lineage>
</organism>
<dbReference type="InterPro" id="IPR055438">
    <property type="entry name" value="AstE_AspA_cat"/>
</dbReference>
<comment type="caution">
    <text evidence="6">The sequence shown here is derived from an EMBL/GenBank/DDBJ whole genome shotgun (WGS) entry which is preliminary data.</text>
</comment>
<dbReference type="GO" id="GO:0016811">
    <property type="term" value="F:hydrolase activity, acting on carbon-nitrogen (but not peptide) bonds, in linear amides"/>
    <property type="evidence" value="ECO:0007669"/>
    <property type="project" value="InterPro"/>
</dbReference>
<evidence type="ECO:0000313" key="7">
    <source>
        <dbReference type="Proteomes" id="UP001378188"/>
    </source>
</evidence>
<evidence type="ECO:0000256" key="2">
    <source>
        <dbReference type="ARBA" id="ARBA00022723"/>
    </source>
</evidence>
<dbReference type="InterPro" id="IPR043795">
    <property type="entry name" value="N-alpha-Ac-DABA-like"/>
</dbReference>
<dbReference type="AlphaFoldDB" id="A0AAW9RUX6"/>